<name>A0A7S2HZZ8_9EUKA</name>
<gene>
    <name evidence="1" type="ORF">CBRE1094_LOCUS30229</name>
</gene>
<dbReference type="EMBL" id="HBGU01055321">
    <property type="protein sequence ID" value="CAD9505089.1"/>
    <property type="molecule type" value="Transcribed_RNA"/>
</dbReference>
<reference evidence="1" key="1">
    <citation type="submission" date="2021-01" db="EMBL/GenBank/DDBJ databases">
        <authorList>
            <person name="Corre E."/>
            <person name="Pelletier E."/>
            <person name="Niang G."/>
            <person name="Scheremetjew M."/>
            <person name="Finn R."/>
            <person name="Kale V."/>
            <person name="Holt S."/>
            <person name="Cochrane G."/>
            <person name="Meng A."/>
            <person name="Brown T."/>
            <person name="Cohen L."/>
        </authorList>
    </citation>
    <scope>NUCLEOTIDE SEQUENCE</scope>
    <source>
        <strain evidence="1">UTEX LB 985</strain>
    </source>
</reference>
<sequence>MLLKYSALEPPAMSVASAHKLTARRPWQRCCLERCTSRWRAQTVHPRCLPMPKLLCARARSMQGSVWDAAAMNHLGGLARVASKVRRRWCIDERRRLVWDVTVQ</sequence>
<evidence type="ECO:0000313" key="1">
    <source>
        <dbReference type="EMBL" id="CAD9505089.1"/>
    </source>
</evidence>
<protein>
    <submittedName>
        <fullName evidence="1">Uncharacterized protein</fullName>
    </submittedName>
</protein>
<dbReference type="AlphaFoldDB" id="A0A7S2HZZ8"/>
<accession>A0A7S2HZZ8</accession>
<organism evidence="1">
    <name type="scientific">Haptolina brevifila</name>
    <dbReference type="NCBI Taxonomy" id="156173"/>
    <lineage>
        <taxon>Eukaryota</taxon>
        <taxon>Haptista</taxon>
        <taxon>Haptophyta</taxon>
        <taxon>Prymnesiophyceae</taxon>
        <taxon>Prymnesiales</taxon>
        <taxon>Prymnesiaceae</taxon>
        <taxon>Haptolina</taxon>
    </lineage>
</organism>
<proteinExistence type="predicted"/>